<dbReference type="GO" id="GO:0051642">
    <property type="term" value="P:centrosome localization"/>
    <property type="evidence" value="ECO:0007669"/>
    <property type="project" value="TreeGrafter"/>
</dbReference>
<dbReference type="PANTHER" id="PTHR12955">
    <property type="entry name" value="SARCOMA ANTIGEN NY-SAR-95-RELATED"/>
    <property type="match status" value="1"/>
</dbReference>
<reference evidence="10" key="1">
    <citation type="submission" date="2025-08" db="UniProtKB">
        <authorList>
            <consortium name="Ensembl"/>
        </authorList>
    </citation>
    <scope>IDENTIFICATION</scope>
</reference>
<protein>
    <submittedName>
        <fullName evidence="10">Uncharacterized protein</fullName>
    </submittedName>
</protein>
<feature type="region of interest" description="Disordered" evidence="9">
    <location>
        <begin position="1"/>
        <end position="24"/>
    </location>
</feature>
<keyword evidence="11" id="KW-1185">Reference proteome</keyword>
<evidence type="ECO:0000313" key="11">
    <source>
        <dbReference type="Proteomes" id="UP000694388"/>
    </source>
</evidence>
<keyword evidence="4" id="KW-0132">Cell division</keyword>
<evidence type="ECO:0000256" key="7">
    <source>
        <dbReference type="ARBA" id="ARBA00023306"/>
    </source>
</evidence>
<comment type="subcellular location">
    <subcellularLocation>
        <location evidence="2">Cytoplasm</location>
    </subcellularLocation>
    <subcellularLocation>
        <location evidence="1">Nucleus</location>
    </subcellularLocation>
</comment>
<dbReference type="PANTHER" id="PTHR12955:SF1">
    <property type="entry name" value="INTEGRATOR COMPLEX SUBUNIT 13"/>
    <property type="match status" value="1"/>
</dbReference>
<keyword evidence="3" id="KW-0963">Cytoplasm</keyword>
<evidence type="ECO:0000256" key="5">
    <source>
        <dbReference type="ARBA" id="ARBA00022776"/>
    </source>
</evidence>
<dbReference type="Proteomes" id="UP000694388">
    <property type="component" value="Unplaced"/>
</dbReference>
<keyword evidence="7" id="KW-0131">Cell cycle</keyword>
<dbReference type="AlphaFoldDB" id="A0A8C4QA66"/>
<sequence>MERKSDPLPISTAGSRGKGPKRDEQYRLMWNELEALVRAHASNSSGHTRVLDCLLACRSSRLPEDDERRKGKRRKEEREERANREVEAEAER</sequence>
<evidence type="ECO:0000256" key="9">
    <source>
        <dbReference type="SAM" id="MobiDB-lite"/>
    </source>
</evidence>
<evidence type="ECO:0000256" key="3">
    <source>
        <dbReference type="ARBA" id="ARBA00022490"/>
    </source>
</evidence>
<evidence type="ECO:0000256" key="8">
    <source>
        <dbReference type="ARBA" id="ARBA00061603"/>
    </source>
</evidence>
<dbReference type="GO" id="GO:0005737">
    <property type="term" value="C:cytoplasm"/>
    <property type="evidence" value="ECO:0007669"/>
    <property type="project" value="UniProtKB-SubCell"/>
</dbReference>
<dbReference type="Pfam" id="PF10221">
    <property type="entry name" value="Mat89Bb"/>
    <property type="match status" value="1"/>
</dbReference>
<accession>A0A8C4QA66</accession>
<organism evidence="10 11">
    <name type="scientific">Eptatretus burgeri</name>
    <name type="common">Inshore hagfish</name>
    <dbReference type="NCBI Taxonomy" id="7764"/>
    <lineage>
        <taxon>Eukaryota</taxon>
        <taxon>Metazoa</taxon>
        <taxon>Chordata</taxon>
        <taxon>Craniata</taxon>
        <taxon>Vertebrata</taxon>
        <taxon>Cyclostomata</taxon>
        <taxon>Myxini</taxon>
        <taxon>Myxiniformes</taxon>
        <taxon>Myxinidae</taxon>
        <taxon>Eptatretinae</taxon>
        <taxon>Eptatretus</taxon>
    </lineage>
</organism>
<keyword evidence="5" id="KW-0498">Mitosis</keyword>
<feature type="region of interest" description="Disordered" evidence="9">
    <location>
        <begin position="62"/>
        <end position="92"/>
    </location>
</feature>
<dbReference type="GO" id="GO:0032039">
    <property type="term" value="C:integrator complex"/>
    <property type="evidence" value="ECO:0007669"/>
    <property type="project" value="TreeGrafter"/>
</dbReference>
<dbReference type="GO" id="GO:0051301">
    <property type="term" value="P:cell division"/>
    <property type="evidence" value="ECO:0007669"/>
    <property type="project" value="UniProtKB-KW"/>
</dbReference>
<evidence type="ECO:0000256" key="1">
    <source>
        <dbReference type="ARBA" id="ARBA00004123"/>
    </source>
</evidence>
<dbReference type="Ensembl" id="ENSEBUT00000012584.1">
    <property type="protein sequence ID" value="ENSEBUP00000012008.1"/>
    <property type="gene ID" value="ENSEBUG00000007676.1"/>
</dbReference>
<dbReference type="GO" id="GO:0007346">
    <property type="term" value="P:regulation of mitotic cell cycle"/>
    <property type="evidence" value="ECO:0007669"/>
    <property type="project" value="TreeGrafter"/>
</dbReference>
<reference evidence="10" key="2">
    <citation type="submission" date="2025-09" db="UniProtKB">
        <authorList>
            <consortium name="Ensembl"/>
        </authorList>
    </citation>
    <scope>IDENTIFICATION</scope>
</reference>
<keyword evidence="6" id="KW-0539">Nucleus</keyword>
<evidence type="ECO:0000313" key="10">
    <source>
        <dbReference type="Ensembl" id="ENSEBUP00000012008.1"/>
    </source>
</evidence>
<dbReference type="GeneTree" id="ENSGT00390000002793"/>
<dbReference type="InterPro" id="IPR019355">
    <property type="entry name" value="Cell_cycle_regulator_Mat89Bb"/>
</dbReference>
<evidence type="ECO:0000256" key="4">
    <source>
        <dbReference type="ARBA" id="ARBA00022618"/>
    </source>
</evidence>
<proteinExistence type="inferred from homology"/>
<name>A0A8C4QA66_EPTBU</name>
<evidence type="ECO:0000256" key="6">
    <source>
        <dbReference type="ARBA" id="ARBA00023242"/>
    </source>
</evidence>
<evidence type="ECO:0000256" key="2">
    <source>
        <dbReference type="ARBA" id="ARBA00004496"/>
    </source>
</evidence>
<comment type="similarity">
    <text evidence="8">Belongs to the Integrator subunit 13 family.</text>
</comment>